<keyword evidence="10" id="KW-0997">Cell inner membrane</keyword>
<evidence type="ECO:0000259" key="11">
    <source>
        <dbReference type="Pfam" id="PF03033"/>
    </source>
</evidence>
<keyword evidence="4 10" id="KW-0808">Transferase</keyword>
<keyword evidence="5 10" id="KW-0133">Cell shape</keyword>
<keyword evidence="7 10" id="KW-0472">Membrane</keyword>
<dbReference type="STRING" id="639282.DEFDS_0596"/>
<dbReference type="AlphaFoldDB" id="D3PBV5"/>
<dbReference type="OrthoDB" id="9808936at2"/>
<dbReference type="InterPro" id="IPR007235">
    <property type="entry name" value="Glyco_trans_28_C"/>
</dbReference>
<keyword evidence="8 10" id="KW-0131">Cell cycle</keyword>
<dbReference type="CAZy" id="GT28">
    <property type="family name" value="Glycosyltransferase Family 28"/>
</dbReference>
<dbReference type="EC" id="2.4.1.227" evidence="10"/>
<sequence>MKVVIAGGGTGGHLFPGISLANVLTDKGVEFLFMVSNRGIDRSILSKFGYKFYEQNIYAFKGKNITWKIKTLLSIIKESIKVFKEIDKRDIVILLGGFASVPTGIVSILKRNPLYIHEQNSVMGIANRFFSKFAKKVFLSFEKTKFAPKNAIVVGNPIRKEFYEIEAKENFEKHLLIVGGSQGSRIINKFVSEIAKDLLNKGYSIYHQTGEKLYNETVNFYKENGVDQGDNIKIEPFIDNMVDAYKWSDIVISRAGAGAVFELMYSKRIGIFIPLKIAADNHQFYNALHAKEKGVAEIITEDDLSKESMIKTIDKIEKDYSTYRENLLSIKRLKSAEIICEEILSA</sequence>
<keyword evidence="2 10" id="KW-0132">Cell division</keyword>
<dbReference type="GO" id="GO:0050511">
    <property type="term" value="F:undecaprenyldiphospho-muramoylpentapeptide beta-N-acetylglucosaminyltransferase activity"/>
    <property type="evidence" value="ECO:0007669"/>
    <property type="project" value="UniProtKB-UniRule"/>
</dbReference>
<dbReference type="InterPro" id="IPR006009">
    <property type="entry name" value="GlcNAc_MurG"/>
</dbReference>
<dbReference type="PANTHER" id="PTHR21015">
    <property type="entry name" value="UDP-N-ACETYLGLUCOSAMINE--N-ACETYLMURAMYL-(PENTAPEPTIDE) PYROPHOSPHORYL-UNDECAPRENOL N-ACETYLGLUCOSAMINE TRANSFERASE 1"/>
    <property type="match status" value="1"/>
</dbReference>
<feature type="binding site" evidence="10">
    <location>
        <position position="238"/>
    </location>
    <ligand>
        <name>UDP-N-acetyl-alpha-D-glucosamine</name>
        <dbReference type="ChEBI" id="CHEBI:57705"/>
    </ligand>
</feature>
<dbReference type="Proteomes" id="UP000001520">
    <property type="component" value="Chromosome"/>
</dbReference>
<dbReference type="GO" id="GO:0008360">
    <property type="term" value="P:regulation of cell shape"/>
    <property type="evidence" value="ECO:0007669"/>
    <property type="project" value="UniProtKB-KW"/>
</dbReference>
<dbReference type="GO" id="GO:0005975">
    <property type="term" value="P:carbohydrate metabolic process"/>
    <property type="evidence" value="ECO:0007669"/>
    <property type="project" value="InterPro"/>
</dbReference>
<keyword evidence="1 10" id="KW-1003">Cell membrane</keyword>
<feature type="binding site" evidence="10">
    <location>
        <position position="283"/>
    </location>
    <ligand>
        <name>UDP-N-acetyl-alpha-D-glucosamine</name>
        <dbReference type="ChEBI" id="CHEBI:57705"/>
    </ligand>
</feature>
<dbReference type="eggNOG" id="COG0707">
    <property type="taxonomic scope" value="Bacteria"/>
</dbReference>
<comment type="catalytic activity">
    <reaction evidence="10">
        <text>di-trans,octa-cis-undecaprenyl diphospho-N-acetyl-alpha-D-muramoyl-L-alanyl-D-glutamyl-meso-2,6-diaminopimeloyl-D-alanyl-D-alanine + UDP-N-acetyl-alpha-D-glucosamine = di-trans,octa-cis-undecaprenyl diphospho-[N-acetyl-alpha-D-glucosaminyl-(1-&gt;4)]-N-acetyl-alpha-D-muramoyl-L-alanyl-D-glutamyl-meso-2,6-diaminopimeloyl-D-alanyl-D-alanine + UDP + H(+)</text>
        <dbReference type="Rhea" id="RHEA:31227"/>
        <dbReference type="ChEBI" id="CHEBI:15378"/>
        <dbReference type="ChEBI" id="CHEBI:57705"/>
        <dbReference type="ChEBI" id="CHEBI:58223"/>
        <dbReference type="ChEBI" id="CHEBI:61387"/>
        <dbReference type="ChEBI" id="CHEBI:61388"/>
        <dbReference type="EC" id="2.4.1.227"/>
    </reaction>
</comment>
<evidence type="ECO:0000256" key="3">
    <source>
        <dbReference type="ARBA" id="ARBA00022676"/>
    </source>
</evidence>
<feature type="binding site" evidence="10">
    <location>
        <position position="120"/>
    </location>
    <ligand>
        <name>UDP-N-acetyl-alpha-D-glucosamine</name>
        <dbReference type="ChEBI" id="CHEBI:57705"/>
    </ligand>
</feature>
<evidence type="ECO:0000256" key="6">
    <source>
        <dbReference type="ARBA" id="ARBA00022984"/>
    </source>
</evidence>
<protein>
    <recommendedName>
        <fullName evidence="10">UDP-N-acetylglucosamine--N-acetylmuramyl-(pentapeptide) pyrophosphoryl-undecaprenol N-acetylglucosamine transferase</fullName>
        <ecNumber evidence="10">2.4.1.227</ecNumber>
    </recommendedName>
    <alternativeName>
        <fullName evidence="10">Undecaprenyl-PP-MurNAc-pentapeptide-UDPGlcNAc GlcNAc transferase</fullName>
    </alternativeName>
</protein>
<comment type="pathway">
    <text evidence="10">Cell wall biogenesis; peptidoglycan biosynthesis.</text>
</comment>
<feature type="binding site" evidence="10">
    <location>
        <begin position="10"/>
        <end position="12"/>
    </location>
    <ligand>
        <name>UDP-N-acetyl-alpha-D-glucosamine</name>
        <dbReference type="ChEBI" id="CHEBI:57705"/>
    </ligand>
</feature>
<dbReference type="GO" id="GO:0051301">
    <property type="term" value="P:cell division"/>
    <property type="evidence" value="ECO:0007669"/>
    <property type="project" value="UniProtKB-KW"/>
</dbReference>
<dbReference type="RefSeq" id="WP_013007326.1">
    <property type="nucleotide sequence ID" value="NC_013939.1"/>
</dbReference>
<dbReference type="CDD" id="cd03785">
    <property type="entry name" value="GT28_MurG"/>
    <property type="match status" value="1"/>
</dbReference>
<dbReference type="UniPathway" id="UPA00219"/>
<gene>
    <name evidence="10 13" type="primary">murG</name>
    <name evidence="13" type="ordered locus">DEFDS_0596</name>
</gene>
<feature type="domain" description="Glycosyl transferase family 28 C-terminal" evidence="12">
    <location>
        <begin position="175"/>
        <end position="325"/>
    </location>
</feature>
<evidence type="ECO:0000256" key="1">
    <source>
        <dbReference type="ARBA" id="ARBA00022475"/>
    </source>
</evidence>
<dbReference type="NCBIfam" id="TIGR01133">
    <property type="entry name" value="murG"/>
    <property type="match status" value="1"/>
</dbReference>
<dbReference type="GO" id="GO:0005886">
    <property type="term" value="C:plasma membrane"/>
    <property type="evidence" value="ECO:0007669"/>
    <property type="project" value="UniProtKB-SubCell"/>
</dbReference>
<feature type="binding site" evidence="10">
    <location>
        <position position="159"/>
    </location>
    <ligand>
        <name>UDP-N-acetyl-alpha-D-glucosamine</name>
        <dbReference type="ChEBI" id="CHEBI:57705"/>
    </ligand>
</feature>
<dbReference type="PANTHER" id="PTHR21015:SF22">
    <property type="entry name" value="GLYCOSYLTRANSFERASE"/>
    <property type="match status" value="1"/>
</dbReference>
<keyword evidence="3 10" id="KW-0328">Glycosyltransferase</keyword>
<evidence type="ECO:0000256" key="7">
    <source>
        <dbReference type="ARBA" id="ARBA00023136"/>
    </source>
</evidence>
<dbReference type="GO" id="GO:0051991">
    <property type="term" value="F:UDP-N-acetyl-D-glucosamine:N-acetylmuramoyl-L-alanyl-D-glutamyl-meso-2,6-diaminopimelyl-D-alanyl-D-alanine-diphosphoundecaprenol 4-beta-N-acetylglucosaminlytransferase activity"/>
    <property type="evidence" value="ECO:0007669"/>
    <property type="project" value="RHEA"/>
</dbReference>
<feature type="binding site" evidence="10">
    <location>
        <position position="181"/>
    </location>
    <ligand>
        <name>UDP-N-acetyl-alpha-D-glucosamine</name>
        <dbReference type="ChEBI" id="CHEBI:57705"/>
    </ligand>
</feature>
<name>D3PBV5_DEFDS</name>
<dbReference type="Pfam" id="PF03033">
    <property type="entry name" value="Glyco_transf_28"/>
    <property type="match status" value="1"/>
</dbReference>
<dbReference type="HAMAP" id="MF_00033">
    <property type="entry name" value="MurG"/>
    <property type="match status" value="1"/>
</dbReference>
<dbReference type="SUPFAM" id="SSF53756">
    <property type="entry name" value="UDP-Glycosyltransferase/glycogen phosphorylase"/>
    <property type="match status" value="1"/>
</dbReference>
<keyword evidence="6 10" id="KW-0573">Peptidoglycan synthesis</keyword>
<feature type="domain" description="Glycosyltransferase family 28 N-terminal" evidence="11">
    <location>
        <begin position="3"/>
        <end position="138"/>
    </location>
</feature>
<dbReference type="GO" id="GO:0009252">
    <property type="term" value="P:peptidoglycan biosynthetic process"/>
    <property type="evidence" value="ECO:0007669"/>
    <property type="project" value="UniProtKB-UniRule"/>
</dbReference>
<comment type="similarity">
    <text evidence="10">Belongs to the glycosyltransferase 28 family. MurG subfamily.</text>
</comment>
<evidence type="ECO:0000256" key="10">
    <source>
        <dbReference type="HAMAP-Rule" id="MF_00033"/>
    </source>
</evidence>
<keyword evidence="14" id="KW-1185">Reference proteome</keyword>
<dbReference type="HOGENOM" id="CLU_037404_2_0_0"/>
<keyword evidence="9 10" id="KW-0961">Cell wall biogenesis/degradation</keyword>
<evidence type="ECO:0000256" key="9">
    <source>
        <dbReference type="ARBA" id="ARBA00023316"/>
    </source>
</evidence>
<comment type="function">
    <text evidence="10">Cell wall formation. Catalyzes the transfer of a GlcNAc subunit on undecaprenyl-pyrophosphoryl-MurNAc-pentapeptide (lipid intermediate I) to form undecaprenyl-pyrophosphoryl-MurNAc-(pentapeptide)GlcNAc (lipid intermediate II).</text>
</comment>
<evidence type="ECO:0000259" key="12">
    <source>
        <dbReference type="Pfam" id="PF04101"/>
    </source>
</evidence>
<comment type="caution">
    <text evidence="10">Lacks conserved residue(s) required for the propagation of feature annotation.</text>
</comment>
<dbReference type="Pfam" id="PF04101">
    <property type="entry name" value="Glyco_tran_28_C"/>
    <property type="match status" value="1"/>
</dbReference>
<evidence type="ECO:0000256" key="8">
    <source>
        <dbReference type="ARBA" id="ARBA00023306"/>
    </source>
</evidence>
<reference evidence="13 14" key="1">
    <citation type="journal article" date="2010" name="DNA Res.">
        <title>Bacterial lifestyle in a deep-sea hydrothermal vent chimney revealed by the genome sequence of the thermophilic bacterium Deferribacter desulfuricans SSM1.</title>
        <authorList>
            <person name="Takaki Y."/>
            <person name="Shimamura S."/>
            <person name="Nakagawa S."/>
            <person name="Fukuhara Y."/>
            <person name="Horikawa H."/>
            <person name="Ankai A."/>
            <person name="Harada T."/>
            <person name="Hosoyama A."/>
            <person name="Oguchi A."/>
            <person name="Fukui S."/>
            <person name="Fujita N."/>
            <person name="Takami H."/>
            <person name="Takai K."/>
        </authorList>
    </citation>
    <scope>NUCLEOTIDE SEQUENCE [LARGE SCALE GENOMIC DNA]</scope>
    <source>
        <strain evidence="14">DSM 14783 / JCM 11476 / NBRC 101012 / SSM1</strain>
    </source>
</reference>
<evidence type="ECO:0000256" key="4">
    <source>
        <dbReference type="ARBA" id="ARBA00022679"/>
    </source>
</evidence>
<organism evidence="13 14">
    <name type="scientific">Deferribacter desulfuricans (strain DSM 14783 / JCM 11476 / NBRC 101012 / SSM1)</name>
    <dbReference type="NCBI Taxonomy" id="639282"/>
    <lineage>
        <taxon>Bacteria</taxon>
        <taxon>Pseudomonadati</taxon>
        <taxon>Deferribacterota</taxon>
        <taxon>Deferribacteres</taxon>
        <taxon>Deferribacterales</taxon>
        <taxon>Deferribacteraceae</taxon>
        <taxon>Deferribacter</taxon>
    </lineage>
</organism>
<dbReference type="Gene3D" id="3.40.50.2000">
    <property type="entry name" value="Glycogen Phosphorylase B"/>
    <property type="match status" value="2"/>
</dbReference>
<dbReference type="KEGG" id="ddf:DEFDS_0596"/>
<dbReference type="GO" id="GO:0071555">
    <property type="term" value="P:cell wall organization"/>
    <property type="evidence" value="ECO:0007669"/>
    <property type="project" value="UniProtKB-KW"/>
</dbReference>
<accession>D3PBV5</accession>
<evidence type="ECO:0000313" key="14">
    <source>
        <dbReference type="Proteomes" id="UP000001520"/>
    </source>
</evidence>
<proteinExistence type="inferred from homology"/>
<evidence type="ECO:0000256" key="5">
    <source>
        <dbReference type="ARBA" id="ARBA00022960"/>
    </source>
</evidence>
<evidence type="ECO:0000313" key="13">
    <source>
        <dbReference type="EMBL" id="BAI80078.1"/>
    </source>
</evidence>
<dbReference type="EMBL" id="AP011529">
    <property type="protein sequence ID" value="BAI80078.1"/>
    <property type="molecule type" value="Genomic_DNA"/>
</dbReference>
<comment type="subcellular location">
    <subcellularLocation>
        <location evidence="10">Cell inner membrane</location>
        <topology evidence="10">Peripheral membrane protein</topology>
        <orientation evidence="10">Cytoplasmic side</orientation>
    </subcellularLocation>
</comment>
<dbReference type="InterPro" id="IPR004276">
    <property type="entry name" value="GlycoTrans_28_N"/>
</dbReference>
<evidence type="ECO:0000256" key="2">
    <source>
        <dbReference type="ARBA" id="ARBA00022618"/>
    </source>
</evidence>